<keyword evidence="5" id="KW-1185">Reference proteome</keyword>
<proteinExistence type="inferred from homology"/>
<evidence type="ECO:0000259" key="3">
    <source>
        <dbReference type="PROSITE" id="PS01031"/>
    </source>
</evidence>
<dbReference type="PROSITE" id="PS01031">
    <property type="entry name" value="SHSP"/>
    <property type="match status" value="1"/>
</dbReference>
<dbReference type="SUPFAM" id="SSF49764">
    <property type="entry name" value="HSP20-like chaperones"/>
    <property type="match status" value="1"/>
</dbReference>
<feature type="domain" description="SHSP" evidence="3">
    <location>
        <begin position="1"/>
        <end position="108"/>
    </location>
</feature>
<evidence type="ECO:0000313" key="5">
    <source>
        <dbReference type="Proteomes" id="UP000637423"/>
    </source>
</evidence>
<comment type="caution">
    <text evidence="4">The sequence shown here is derived from an EMBL/GenBank/DDBJ whole genome shotgun (WGS) entry which is preliminary data.</text>
</comment>
<dbReference type="PANTHER" id="PTHR11527">
    <property type="entry name" value="HEAT-SHOCK PROTEIN 20 FAMILY MEMBER"/>
    <property type="match status" value="1"/>
</dbReference>
<dbReference type="InterPro" id="IPR002068">
    <property type="entry name" value="A-crystallin/Hsp20_dom"/>
</dbReference>
<sequence length="108" mass="12122">MAIAPHVDIFEDVEGLTLIADLPGVAKDKLEIKVEGNQLLIEGEAALPMPEDFKLFHAEVQEPVFRRTFTLSREMDSARIDANLKDGVLTLRVPKSEQAKPRRIEIQT</sequence>
<dbReference type="Pfam" id="PF00011">
    <property type="entry name" value="HSP20"/>
    <property type="match status" value="1"/>
</dbReference>
<evidence type="ECO:0000256" key="2">
    <source>
        <dbReference type="RuleBase" id="RU003616"/>
    </source>
</evidence>
<name>A0A916UKQ2_9BURK</name>
<dbReference type="InterPro" id="IPR031107">
    <property type="entry name" value="Small_HSP"/>
</dbReference>
<dbReference type="EMBL" id="BMED01000002">
    <property type="protein sequence ID" value="GGC75863.1"/>
    <property type="molecule type" value="Genomic_DNA"/>
</dbReference>
<comment type="similarity">
    <text evidence="1 2">Belongs to the small heat shock protein (HSP20) family.</text>
</comment>
<dbReference type="Proteomes" id="UP000637423">
    <property type="component" value="Unassembled WGS sequence"/>
</dbReference>
<evidence type="ECO:0000256" key="1">
    <source>
        <dbReference type="PROSITE-ProRule" id="PRU00285"/>
    </source>
</evidence>
<gene>
    <name evidence="4" type="ORF">GCM10011396_23860</name>
</gene>
<reference evidence="4" key="1">
    <citation type="journal article" date="2014" name="Int. J. Syst. Evol. Microbiol.">
        <title>Complete genome sequence of Corynebacterium casei LMG S-19264T (=DSM 44701T), isolated from a smear-ripened cheese.</title>
        <authorList>
            <consortium name="US DOE Joint Genome Institute (JGI-PGF)"/>
            <person name="Walter F."/>
            <person name="Albersmeier A."/>
            <person name="Kalinowski J."/>
            <person name="Ruckert C."/>
        </authorList>
    </citation>
    <scope>NUCLEOTIDE SEQUENCE</scope>
    <source>
        <strain evidence="4">CGMCC 1.10998</strain>
    </source>
</reference>
<dbReference type="AlphaFoldDB" id="A0A916UKQ2"/>
<dbReference type="Gene3D" id="2.60.40.790">
    <property type="match status" value="1"/>
</dbReference>
<dbReference type="CDD" id="cd06464">
    <property type="entry name" value="ACD_sHsps-like"/>
    <property type="match status" value="1"/>
</dbReference>
<accession>A0A916UKQ2</accession>
<evidence type="ECO:0000313" key="4">
    <source>
        <dbReference type="EMBL" id="GGC75863.1"/>
    </source>
</evidence>
<reference evidence="4" key="2">
    <citation type="submission" date="2020-09" db="EMBL/GenBank/DDBJ databases">
        <authorList>
            <person name="Sun Q."/>
            <person name="Zhou Y."/>
        </authorList>
    </citation>
    <scope>NUCLEOTIDE SEQUENCE</scope>
    <source>
        <strain evidence="4">CGMCC 1.10998</strain>
    </source>
</reference>
<protein>
    <submittedName>
        <fullName evidence="4">Heat-shock protein</fullName>
    </submittedName>
</protein>
<organism evidence="4 5">
    <name type="scientific">Undibacterium terreum</name>
    <dbReference type="NCBI Taxonomy" id="1224302"/>
    <lineage>
        <taxon>Bacteria</taxon>
        <taxon>Pseudomonadati</taxon>
        <taxon>Pseudomonadota</taxon>
        <taxon>Betaproteobacteria</taxon>
        <taxon>Burkholderiales</taxon>
        <taxon>Oxalobacteraceae</taxon>
        <taxon>Undibacterium</taxon>
    </lineage>
</organism>
<dbReference type="InterPro" id="IPR008978">
    <property type="entry name" value="HSP20-like_chaperone"/>
</dbReference>